<reference evidence="5 6" key="1">
    <citation type="submission" date="2014-07" db="EMBL/GenBank/DDBJ databases">
        <title>Draft Genome Sequence of Gephyronic Acid Producer, Cystobacter violaceus Strain Cb vi76.</title>
        <authorList>
            <person name="Stevens D.C."/>
            <person name="Young J."/>
            <person name="Carmichael R."/>
            <person name="Tan J."/>
            <person name="Taylor R.E."/>
        </authorList>
    </citation>
    <scope>NUCLEOTIDE SEQUENCE [LARGE SCALE GENOMIC DNA]</scope>
    <source>
        <strain evidence="5 6">Cb vi76</strain>
    </source>
</reference>
<proteinExistence type="inferred from homology"/>
<dbReference type="GO" id="GO:0033539">
    <property type="term" value="P:fatty acid beta-oxidation using acyl-CoA dehydrogenase"/>
    <property type="evidence" value="ECO:0007669"/>
    <property type="project" value="TreeGrafter"/>
</dbReference>
<dbReference type="PANTHER" id="PTHR48083">
    <property type="entry name" value="MEDIUM-CHAIN SPECIFIC ACYL-COA DEHYDROGENASE, MITOCHONDRIAL-RELATED"/>
    <property type="match status" value="1"/>
</dbReference>
<dbReference type="EMBL" id="JPMI01000259">
    <property type="protein sequence ID" value="KFA89146.1"/>
    <property type="molecule type" value="Genomic_DNA"/>
</dbReference>
<feature type="domain" description="Acyl-CoA dehydrogenase/oxidase N-terminal" evidence="3">
    <location>
        <begin position="18"/>
        <end position="85"/>
    </location>
</feature>
<feature type="domain" description="Acyl-CoA dehydrogenase C-terminal" evidence="4">
    <location>
        <begin position="238"/>
        <end position="368"/>
    </location>
</feature>
<gene>
    <name evidence="5" type="ORF">Q664_36585</name>
</gene>
<dbReference type="InterPro" id="IPR037069">
    <property type="entry name" value="AcylCoA_DH/ox_N_sf"/>
</dbReference>
<evidence type="ECO:0000259" key="4">
    <source>
        <dbReference type="Pfam" id="PF08028"/>
    </source>
</evidence>
<dbReference type="GO" id="GO:0003995">
    <property type="term" value="F:acyl-CoA dehydrogenase activity"/>
    <property type="evidence" value="ECO:0007669"/>
    <property type="project" value="TreeGrafter"/>
</dbReference>
<accession>A0A084SL11</accession>
<dbReference type="PIRSF" id="PIRSF016578">
    <property type="entry name" value="HsaA"/>
    <property type="match status" value="1"/>
</dbReference>
<comment type="similarity">
    <text evidence="2">Belongs to the HpaH/HsaA monooxygenase family.</text>
</comment>
<dbReference type="InterPro" id="IPR009100">
    <property type="entry name" value="AcylCoA_DH/oxidase_NM_dom_sf"/>
</dbReference>
<dbReference type="Gene3D" id="2.40.110.10">
    <property type="entry name" value="Butyryl-CoA Dehydrogenase, subunit A, domain 2"/>
    <property type="match status" value="1"/>
</dbReference>
<dbReference type="Pfam" id="PF08028">
    <property type="entry name" value="Acyl-CoA_dh_2"/>
    <property type="match status" value="1"/>
</dbReference>
<evidence type="ECO:0000256" key="2">
    <source>
        <dbReference type="ARBA" id="ARBA00049661"/>
    </source>
</evidence>
<evidence type="ECO:0000259" key="3">
    <source>
        <dbReference type="Pfam" id="PF02771"/>
    </source>
</evidence>
<dbReference type="SUPFAM" id="SSF47203">
    <property type="entry name" value="Acyl-CoA dehydrogenase C-terminal domain-like"/>
    <property type="match status" value="1"/>
</dbReference>
<dbReference type="GO" id="GO:0005737">
    <property type="term" value="C:cytoplasm"/>
    <property type="evidence" value="ECO:0007669"/>
    <property type="project" value="TreeGrafter"/>
</dbReference>
<evidence type="ECO:0000256" key="1">
    <source>
        <dbReference type="ARBA" id="ARBA00023002"/>
    </source>
</evidence>
<dbReference type="Proteomes" id="UP000028547">
    <property type="component" value="Unassembled WGS sequence"/>
</dbReference>
<dbReference type="InterPro" id="IPR050741">
    <property type="entry name" value="Acyl-CoA_dehydrogenase"/>
</dbReference>
<dbReference type="GO" id="GO:0050660">
    <property type="term" value="F:flavin adenine dinucleotide binding"/>
    <property type="evidence" value="ECO:0007669"/>
    <property type="project" value="InterPro"/>
</dbReference>
<dbReference type="PANTHER" id="PTHR48083:SF5">
    <property type="entry name" value="NRGC PROTEIN"/>
    <property type="match status" value="1"/>
</dbReference>
<dbReference type="Pfam" id="PF02771">
    <property type="entry name" value="Acyl-CoA_dh_N"/>
    <property type="match status" value="1"/>
</dbReference>
<dbReference type="SUPFAM" id="SSF56645">
    <property type="entry name" value="Acyl-CoA dehydrogenase NM domain-like"/>
    <property type="match status" value="1"/>
</dbReference>
<organism evidence="5 6">
    <name type="scientific">Archangium violaceum Cb vi76</name>
    <dbReference type="NCBI Taxonomy" id="1406225"/>
    <lineage>
        <taxon>Bacteria</taxon>
        <taxon>Pseudomonadati</taxon>
        <taxon>Myxococcota</taxon>
        <taxon>Myxococcia</taxon>
        <taxon>Myxococcales</taxon>
        <taxon>Cystobacterineae</taxon>
        <taxon>Archangiaceae</taxon>
        <taxon>Archangium</taxon>
    </lineage>
</organism>
<dbReference type="Gene3D" id="1.10.540.10">
    <property type="entry name" value="Acyl-CoA dehydrogenase/oxidase, N-terminal domain"/>
    <property type="match status" value="1"/>
</dbReference>
<sequence length="389" mass="41783">MRSAELTEVVRAAHDLAPVIAARAADIESGRRLPVELLARFKQAGFFRAFVPRSHGGLEVDPRTGCEVLETLARADGAAGWTTMIGMESPHLFALLPRERFDAIYSAGPDVIVGGAFNAQRQAVVEKGGYRVSGRWGFASGCEHCDWLFANCVIVQDGQPRPGPVPGVPQTRAMLFPAREVRIIDTWNALGLRGTGSHDLALEAAFCPEENTFDIFAGTSSVPGPGFVAPLLHFVVHMAAVSLGIAQGAVDDLVKLVTTGKRRMYARVPLIESPVFQLELGRVDTSVRAARALLYSTVEEFWAACVNDPASAVLLAPRLSATLAWVTENASGVVETCYRAGGASSLEDGSSLQRRFRDIYTFRQHAAAAEGWFGQAGASLLGQPTGFWT</sequence>
<dbReference type="Gene3D" id="1.20.140.10">
    <property type="entry name" value="Butyryl-CoA Dehydrogenase, subunit A, domain 3"/>
    <property type="match status" value="1"/>
</dbReference>
<evidence type="ECO:0000313" key="5">
    <source>
        <dbReference type="EMBL" id="KFA89146.1"/>
    </source>
</evidence>
<dbReference type="AlphaFoldDB" id="A0A084SL11"/>
<keyword evidence="1" id="KW-0560">Oxidoreductase</keyword>
<dbReference type="InterPro" id="IPR013786">
    <property type="entry name" value="AcylCoA_DH/ox_N"/>
</dbReference>
<evidence type="ECO:0000313" key="6">
    <source>
        <dbReference type="Proteomes" id="UP000028547"/>
    </source>
</evidence>
<name>A0A084SL11_9BACT</name>
<dbReference type="RefSeq" id="WP_043406198.1">
    <property type="nucleotide sequence ID" value="NZ_JPMI01000259.1"/>
</dbReference>
<comment type="caution">
    <text evidence="5">The sequence shown here is derived from an EMBL/GenBank/DDBJ whole genome shotgun (WGS) entry which is preliminary data.</text>
</comment>
<dbReference type="InterPro" id="IPR046373">
    <property type="entry name" value="Acyl-CoA_Oxase/DH_mid-dom_sf"/>
</dbReference>
<dbReference type="InterPro" id="IPR013107">
    <property type="entry name" value="Acyl-CoA_DH_C"/>
</dbReference>
<protein>
    <submittedName>
        <fullName evidence="5">Hydroxylase</fullName>
    </submittedName>
</protein>
<dbReference type="InterPro" id="IPR036250">
    <property type="entry name" value="AcylCo_DH-like_C"/>
</dbReference>